<dbReference type="GO" id="GO:0016772">
    <property type="term" value="F:transferase activity, transferring phosphorus-containing groups"/>
    <property type="evidence" value="ECO:0007669"/>
    <property type="project" value="InterPro"/>
</dbReference>
<dbReference type="InterPro" id="IPR036637">
    <property type="entry name" value="Phosphohistidine_dom_sf"/>
</dbReference>
<proteinExistence type="predicted"/>
<dbReference type="Pfam" id="PF00391">
    <property type="entry name" value="PEP-utilizers"/>
    <property type="match status" value="1"/>
</dbReference>
<comment type="caution">
    <text evidence="2">The sequence shown here is derived from an EMBL/GenBank/DDBJ whole genome shotgun (WGS) entry which is preliminary data.</text>
</comment>
<reference evidence="2" key="1">
    <citation type="journal article" date="2020" name="mSystems">
        <title>Genome- and Community-Level Interaction Insights into Carbon Utilization and Element Cycling Functions of Hydrothermarchaeota in Hydrothermal Sediment.</title>
        <authorList>
            <person name="Zhou Z."/>
            <person name="Liu Y."/>
            <person name="Xu W."/>
            <person name="Pan J."/>
            <person name="Luo Z.H."/>
            <person name="Li M."/>
        </authorList>
    </citation>
    <scope>NUCLEOTIDE SEQUENCE [LARGE SCALE GENOMIC DNA]</scope>
    <source>
        <strain evidence="2">HyVt-493</strain>
    </source>
</reference>
<evidence type="ECO:0000313" key="2">
    <source>
        <dbReference type="EMBL" id="HFC93461.1"/>
    </source>
</evidence>
<name>A0A7V2T512_LEUMU</name>
<dbReference type="AlphaFoldDB" id="A0A7V2T512"/>
<dbReference type="PANTHER" id="PTHR43615">
    <property type="entry name" value="PHOSPHOENOLPYRUVATE SYNTHASE-RELATED"/>
    <property type="match status" value="1"/>
</dbReference>
<dbReference type="PANTHER" id="PTHR43615:SF1">
    <property type="entry name" value="PPDK_N DOMAIN-CONTAINING PROTEIN"/>
    <property type="match status" value="1"/>
</dbReference>
<dbReference type="Gene3D" id="3.50.30.10">
    <property type="entry name" value="Phosphohistidine domain"/>
    <property type="match status" value="1"/>
</dbReference>
<accession>A0A7V2T512</accession>
<organism evidence="2">
    <name type="scientific">Leucothrix mucor</name>
    <dbReference type="NCBI Taxonomy" id="45248"/>
    <lineage>
        <taxon>Bacteria</taxon>
        <taxon>Pseudomonadati</taxon>
        <taxon>Pseudomonadota</taxon>
        <taxon>Gammaproteobacteria</taxon>
        <taxon>Thiotrichales</taxon>
        <taxon>Thiotrichaceae</taxon>
        <taxon>Leucothrix</taxon>
    </lineage>
</organism>
<dbReference type="EMBL" id="DRMS01000441">
    <property type="protein sequence ID" value="HFC93461.1"/>
    <property type="molecule type" value="Genomic_DNA"/>
</dbReference>
<dbReference type="SUPFAM" id="SSF56059">
    <property type="entry name" value="Glutathione synthetase ATP-binding domain-like"/>
    <property type="match status" value="1"/>
</dbReference>
<gene>
    <name evidence="2" type="ORF">ENJ51_11690</name>
</gene>
<sequence>MTHLSKKYAYLAQAEKAGIITPKTLLLEDINDDNIQHFIADCDEESRFIVRSIQSAEDTHQQSYAGHFWSSLAISADAIIATILQAKKENHQRLKQLHINEVPQLMLQEYIEHNIGGVLFSPWSFFANYCFIEYSTHSVQDAVEGKTSPAVISLKENIQSPLALAEKVKFLEPPLRLLTQQLQGVFDFPIDSEWVYSEKKQTLILLQVRPQTHLVGAVLNATPELQQQIKLPEGDWQYTALSESLGKLSPLSFSLLEQLYEDAKASLQSLGYQAKHIDFMTRLPDGCILVEPRLEKAFYSPTRFGGFWKSFKTPQWQQKIKQLFATLTLDSHFSYSKLSQYFQYWMVANTLSNGQGRAENTAHAYELSWQQNVSKPITDPSSSSWGAFNQQLKTLFFFELEKLKQQLAPIPENNLLSWQDYQCNKVVSKAQEQEATTGALYDYSLLGAGESTSTLQSIGAKKKISGKLFFIENPSRFQQKIPTGSILIAPYFDNQWVQSIPTLNGIIVQQGGHLSHSAIVARESGIPYFVGKQEDNNAFQQGDWVTLSLSGVLSQSRPK</sequence>
<protein>
    <recommendedName>
        <fullName evidence="1">PEP-utilising enzyme mobile domain-containing protein</fullName>
    </recommendedName>
</protein>
<evidence type="ECO:0000259" key="1">
    <source>
        <dbReference type="Pfam" id="PF00391"/>
    </source>
</evidence>
<dbReference type="Proteomes" id="UP000885750">
    <property type="component" value="Unassembled WGS sequence"/>
</dbReference>
<dbReference type="InterPro" id="IPR008279">
    <property type="entry name" value="PEP-util_enz_mobile_dom"/>
</dbReference>
<dbReference type="InterPro" id="IPR051549">
    <property type="entry name" value="PEP_Utilizing_Enz"/>
</dbReference>
<feature type="domain" description="PEP-utilising enzyme mobile" evidence="1">
    <location>
        <begin position="481"/>
        <end position="547"/>
    </location>
</feature>
<dbReference type="SUPFAM" id="SSF52009">
    <property type="entry name" value="Phosphohistidine domain"/>
    <property type="match status" value="1"/>
</dbReference>